<organism evidence="11 12">
    <name type="scientific">candidate division KSB3 bacterium</name>
    <dbReference type="NCBI Taxonomy" id="2044937"/>
    <lineage>
        <taxon>Bacteria</taxon>
        <taxon>candidate division KSB3</taxon>
    </lineage>
</organism>
<dbReference type="Pfam" id="PF07244">
    <property type="entry name" value="POTRA"/>
    <property type="match status" value="5"/>
</dbReference>
<evidence type="ECO:0000256" key="6">
    <source>
        <dbReference type="ARBA" id="ARBA00023136"/>
    </source>
</evidence>
<dbReference type="InterPro" id="IPR023707">
    <property type="entry name" value="OM_assembly_BamA"/>
</dbReference>
<dbReference type="PROSITE" id="PS51779">
    <property type="entry name" value="POTRA"/>
    <property type="match status" value="5"/>
</dbReference>
<feature type="domain" description="POTRA" evidence="10">
    <location>
        <begin position="256"/>
        <end position="344"/>
    </location>
</feature>
<evidence type="ECO:0000256" key="4">
    <source>
        <dbReference type="ARBA" id="ARBA00022729"/>
    </source>
</evidence>
<evidence type="ECO:0000313" key="12">
    <source>
        <dbReference type="Proteomes" id="UP000229740"/>
    </source>
</evidence>
<feature type="domain" description="POTRA" evidence="10">
    <location>
        <begin position="437"/>
        <end position="510"/>
    </location>
</feature>
<dbReference type="PANTHER" id="PTHR12815:SF23">
    <property type="entry name" value="OUTER MEMBRANE PROTEIN ASSEMBLY FACTOR BAMA"/>
    <property type="match status" value="1"/>
</dbReference>
<dbReference type="Gene3D" id="3.10.20.310">
    <property type="entry name" value="membrane protein fhac"/>
    <property type="match status" value="5"/>
</dbReference>
<sequence length="838" mass="94358">MLSSNMRDRLLNVLMKSWRSSTLSQRLNTRQVENAFVPLRRFRVVLQGCSKHFMTVSFMKQLQIVVAWSICLILIILVSVSLEAQPLRILAAESQIQKVLVQGNALVPESMILAALESKVGRPLNPVLLAKDVQHVFDLGFFADVRIEVQDYGDGVVLHVIVEELPPISKIVFEGHEKLKTEQLEEALTLPPSALSDPFNMKFYPQKIRQDVENIRRLYHEEGYNNVFVDSELIPDPKAPEEKVILRYLIEEREKAAVRKVDFEGNTAFSEEELRKNMATRKKGFLSFITGSGKYEEETFETDLERLKFFYADRGYLDVSVKDYSLDFRDASSDLFITISLDEGEVYTISDVSVEGNTVFSDEQLRSAIAVMPGDPFSRSTIRKDMLAISALYAPEGYITPISENTDGKLLIDPRASIDREQKQVSLVYVISEGVPHYVSRISIQGNEKTRDKVIRRELNMYEGELIDSSLLEAAQRRVFNLGLFEEVIMKLSDGREPNTVDVVVAVTERSTGSFNFGGGWSSIDNFVFSGGLSHANVFGLAHQINFSATLGSSSQTFNLNYTMPRFLDSRYLLGIDSYKTEREYTSYDSSSVGGGFRLGRNVVENIFATLKYEYKDVDIKHVDEDASALIREAEGRSRTSSGYLQFRRTTINNVLLPTKGSRTRISAELAGTVFGADNDFYKIIVDNNTYFPIYNDFALRIKTEVGYVREIDDSKKVPIFERFFAGGADTIRGYEERSVGPKDENGQELGGNKLVVVTGEVIIPLGKQIKLVAFYDMGDLYGADEDFDLSTFKQSVGTGVRVQIPMVGLLRLDWGYKLKPEDGESSSEFHFGLGAVF</sequence>
<feature type="domain" description="POTRA" evidence="10">
    <location>
        <begin position="347"/>
        <end position="434"/>
    </location>
</feature>
<evidence type="ECO:0000313" key="11">
    <source>
        <dbReference type="EMBL" id="PID58110.1"/>
    </source>
</evidence>
<proteinExistence type="predicted"/>
<dbReference type="InterPro" id="IPR034746">
    <property type="entry name" value="POTRA"/>
</dbReference>
<reference evidence="11 12" key="1">
    <citation type="submission" date="2017-10" db="EMBL/GenBank/DDBJ databases">
        <title>Novel microbial diversity and functional potential in the marine mammal oral microbiome.</title>
        <authorList>
            <person name="Dudek N.K."/>
            <person name="Sun C.L."/>
            <person name="Burstein D."/>
            <person name="Kantor R.S."/>
            <person name="Aliaga Goltsman D.S."/>
            <person name="Bik E.M."/>
            <person name="Thomas B.C."/>
            <person name="Banfield J.F."/>
            <person name="Relman D.A."/>
        </authorList>
    </citation>
    <scope>NUCLEOTIDE SEQUENCE [LARGE SCALE GENOMIC DNA]</scope>
    <source>
        <strain evidence="11">DOLZORAL124_49_17</strain>
    </source>
</reference>
<dbReference type="Gene3D" id="2.40.160.50">
    <property type="entry name" value="membrane protein fhac: a member of the omp85/tpsb transporter family"/>
    <property type="match status" value="1"/>
</dbReference>
<evidence type="ECO:0000259" key="10">
    <source>
        <dbReference type="PROSITE" id="PS51779"/>
    </source>
</evidence>
<evidence type="ECO:0000256" key="1">
    <source>
        <dbReference type="ARBA" id="ARBA00004370"/>
    </source>
</evidence>
<dbReference type="InterPro" id="IPR000184">
    <property type="entry name" value="Bac_surfAg_D15"/>
</dbReference>
<comment type="subcellular location">
    <subcellularLocation>
        <location evidence="1">Membrane</location>
    </subcellularLocation>
</comment>
<evidence type="ECO:0000256" key="2">
    <source>
        <dbReference type="ARBA" id="ARBA00022452"/>
    </source>
</evidence>
<dbReference type="InterPro" id="IPR010827">
    <property type="entry name" value="BamA/TamA_POTRA"/>
</dbReference>
<feature type="domain" description="POTRA" evidence="10">
    <location>
        <begin position="166"/>
        <end position="253"/>
    </location>
</feature>
<name>A0A2G6E7P4_9BACT</name>
<dbReference type="EMBL" id="PDPS01000024">
    <property type="protein sequence ID" value="PID58110.1"/>
    <property type="molecule type" value="Genomic_DNA"/>
</dbReference>
<protein>
    <recommendedName>
        <fullName evidence="8">Outer membrane protein assembly factor BamA</fullName>
    </recommendedName>
</protein>
<keyword evidence="7" id="KW-0998">Cell outer membrane</keyword>
<evidence type="ECO:0000256" key="8">
    <source>
        <dbReference type="NCBIfam" id="TIGR03303"/>
    </source>
</evidence>
<keyword evidence="5" id="KW-0677">Repeat</keyword>
<evidence type="ECO:0000256" key="7">
    <source>
        <dbReference type="ARBA" id="ARBA00023237"/>
    </source>
</evidence>
<dbReference type="PIRSF" id="PIRSF006076">
    <property type="entry name" value="OM_assembly_OMP85"/>
    <property type="match status" value="1"/>
</dbReference>
<evidence type="ECO:0000256" key="5">
    <source>
        <dbReference type="ARBA" id="ARBA00022737"/>
    </source>
</evidence>
<dbReference type="AlphaFoldDB" id="A0A2G6E7P4"/>
<evidence type="ECO:0000256" key="3">
    <source>
        <dbReference type="ARBA" id="ARBA00022692"/>
    </source>
</evidence>
<dbReference type="Proteomes" id="UP000229740">
    <property type="component" value="Unassembled WGS sequence"/>
</dbReference>
<accession>A0A2G6E7P4</accession>
<gene>
    <name evidence="11" type="primary">bamA</name>
    <name evidence="11" type="ORF">CSB45_05330</name>
</gene>
<dbReference type="PANTHER" id="PTHR12815">
    <property type="entry name" value="SORTING AND ASSEMBLY MACHINERY SAMM50 PROTEIN FAMILY MEMBER"/>
    <property type="match status" value="1"/>
</dbReference>
<dbReference type="InterPro" id="IPR039910">
    <property type="entry name" value="D15-like"/>
</dbReference>
<keyword evidence="9" id="KW-1133">Transmembrane helix</keyword>
<dbReference type="GO" id="GO:0009279">
    <property type="term" value="C:cell outer membrane"/>
    <property type="evidence" value="ECO:0007669"/>
    <property type="project" value="UniProtKB-UniRule"/>
</dbReference>
<keyword evidence="3 9" id="KW-0812">Transmembrane</keyword>
<dbReference type="NCBIfam" id="TIGR03303">
    <property type="entry name" value="OM_YaeT"/>
    <property type="match status" value="1"/>
</dbReference>
<keyword evidence="6 9" id="KW-0472">Membrane</keyword>
<feature type="domain" description="POTRA" evidence="10">
    <location>
        <begin position="94"/>
        <end position="165"/>
    </location>
</feature>
<keyword evidence="4" id="KW-0732">Signal</keyword>
<comment type="caution">
    <text evidence="11">The sequence shown here is derived from an EMBL/GenBank/DDBJ whole genome shotgun (WGS) entry which is preliminary data.</text>
</comment>
<feature type="transmembrane region" description="Helical" evidence="9">
    <location>
        <begin position="62"/>
        <end position="82"/>
    </location>
</feature>
<dbReference type="GO" id="GO:0071709">
    <property type="term" value="P:membrane assembly"/>
    <property type="evidence" value="ECO:0007669"/>
    <property type="project" value="InterPro"/>
</dbReference>
<dbReference type="Pfam" id="PF01103">
    <property type="entry name" value="Omp85"/>
    <property type="match status" value="1"/>
</dbReference>
<keyword evidence="2" id="KW-1134">Transmembrane beta strand</keyword>
<evidence type="ECO:0000256" key="9">
    <source>
        <dbReference type="SAM" id="Phobius"/>
    </source>
</evidence>